<dbReference type="EMBL" id="JACEEZ010020338">
    <property type="protein sequence ID" value="KAG0714667.1"/>
    <property type="molecule type" value="Genomic_DNA"/>
</dbReference>
<gene>
    <name evidence="8" type="primary">Prkg1</name>
    <name evidence="8" type="ORF">GWK47_013654</name>
</gene>
<evidence type="ECO:0000313" key="8">
    <source>
        <dbReference type="EMBL" id="KAG0714667.1"/>
    </source>
</evidence>
<dbReference type="GO" id="GO:0005524">
    <property type="term" value="F:ATP binding"/>
    <property type="evidence" value="ECO:0007669"/>
    <property type="project" value="UniProtKB-KW"/>
</dbReference>
<comment type="caution">
    <text evidence="8">The sequence shown here is derived from an EMBL/GenBank/DDBJ whole genome shotgun (WGS) entry which is preliminary data.</text>
</comment>
<keyword evidence="2" id="KW-0808">Transferase</keyword>
<dbReference type="OrthoDB" id="8122714at2759"/>
<dbReference type="InterPro" id="IPR000961">
    <property type="entry name" value="AGC-kinase_C"/>
</dbReference>
<keyword evidence="4 8" id="KW-0418">Kinase</keyword>
<keyword evidence="9" id="KW-1185">Reference proteome</keyword>
<organism evidence="8 9">
    <name type="scientific">Chionoecetes opilio</name>
    <name type="common">Atlantic snow crab</name>
    <name type="synonym">Cancer opilio</name>
    <dbReference type="NCBI Taxonomy" id="41210"/>
    <lineage>
        <taxon>Eukaryota</taxon>
        <taxon>Metazoa</taxon>
        <taxon>Ecdysozoa</taxon>
        <taxon>Arthropoda</taxon>
        <taxon>Crustacea</taxon>
        <taxon>Multicrustacea</taxon>
        <taxon>Malacostraca</taxon>
        <taxon>Eumalacostraca</taxon>
        <taxon>Eucarida</taxon>
        <taxon>Decapoda</taxon>
        <taxon>Pleocyemata</taxon>
        <taxon>Brachyura</taxon>
        <taxon>Eubrachyura</taxon>
        <taxon>Majoidea</taxon>
        <taxon>Majidae</taxon>
        <taxon>Chionoecetes</taxon>
    </lineage>
</organism>
<evidence type="ECO:0000259" key="7">
    <source>
        <dbReference type="PROSITE" id="PS51285"/>
    </source>
</evidence>
<evidence type="ECO:0000256" key="4">
    <source>
        <dbReference type="ARBA" id="ARBA00022777"/>
    </source>
</evidence>
<evidence type="ECO:0000256" key="2">
    <source>
        <dbReference type="ARBA" id="ARBA00022679"/>
    </source>
</evidence>
<evidence type="ECO:0000256" key="5">
    <source>
        <dbReference type="ARBA" id="ARBA00022840"/>
    </source>
</evidence>
<feature type="region of interest" description="Disordered" evidence="6">
    <location>
        <begin position="80"/>
        <end position="103"/>
    </location>
</feature>
<dbReference type="PANTHER" id="PTHR24353:SF111">
    <property type="match status" value="1"/>
</dbReference>
<dbReference type="AlphaFoldDB" id="A0A8J4XU67"/>
<accession>A0A8J4XU67</accession>
<protein>
    <submittedName>
        <fullName evidence="8">cGMP-dependent protein kinase 1</fullName>
    </submittedName>
</protein>
<keyword evidence="5" id="KW-0067">ATP-binding</keyword>
<dbReference type="PANTHER" id="PTHR24353">
    <property type="entry name" value="CYCLIC NUCLEOTIDE-DEPENDENT PROTEIN KINASE"/>
    <property type="match status" value="1"/>
</dbReference>
<evidence type="ECO:0000313" key="9">
    <source>
        <dbReference type="Proteomes" id="UP000770661"/>
    </source>
</evidence>
<feature type="domain" description="AGC-kinase C-terminal" evidence="7">
    <location>
        <begin position="52"/>
        <end position="103"/>
    </location>
</feature>
<keyword evidence="3" id="KW-0547">Nucleotide-binding</keyword>
<reference evidence="8" key="1">
    <citation type="submission" date="2020-07" db="EMBL/GenBank/DDBJ databases">
        <title>The High-quality genome of the commercially important snow crab, Chionoecetes opilio.</title>
        <authorList>
            <person name="Jeong J.-H."/>
            <person name="Ryu S."/>
        </authorList>
    </citation>
    <scope>NUCLEOTIDE SEQUENCE</scope>
    <source>
        <strain evidence="8">MADBK_172401_WGS</strain>
        <tissue evidence="8">Digestive gland</tissue>
    </source>
</reference>
<sequence>MEEAKLPSGRAHKARGWGKLMFPIESCLVWEGSLHGDSRVVTPGSGILGWFEGFYWDGLQNRSLNPPIVPNIRSVVDCSNFDEYPPDSDGPPPDDTSGWDIDF</sequence>
<proteinExistence type="predicted"/>
<evidence type="ECO:0000256" key="3">
    <source>
        <dbReference type="ARBA" id="ARBA00022741"/>
    </source>
</evidence>
<dbReference type="GO" id="GO:0004674">
    <property type="term" value="F:protein serine/threonine kinase activity"/>
    <property type="evidence" value="ECO:0007669"/>
    <property type="project" value="UniProtKB-KW"/>
</dbReference>
<evidence type="ECO:0000256" key="6">
    <source>
        <dbReference type="SAM" id="MobiDB-lite"/>
    </source>
</evidence>
<dbReference type="Proteomes" id="UP000770661">
    <property type="component" value="Unassembled WGS sequence"/>
</dbReference>
<dbReference type="PROSITE" id="PS51285">
    <property type="entry name" value="AGC_KINASE_CTER"/>
    <property type="match status" value="1"/>
</dbReference>
<evidence type="ECO:0000256" key="1">
    <source>
        <dbReference type="ARBA" id="ARBA00022527"/>
    </source>
</evidence>
<name>A0A8J4XU67_CHIOP</name>
<keyword evidence="1" id="KW-0723">Serine/threonine-protein kinase</keyword>
<dbReference type="SMART" id="SM00133">
    <property type="entry name" value="S_TK_X"/>
    <property type="match status" value="1"/>
</dbReference>